<proteinExistence type="predicted"/>
<feature type="non-terminal residue" evidence="1">
    <location>
        <position position="88"/>
    </location>
</feature>
<organism evidence="1 2">
    <name type="scientific">Racocetra persica</name>
    <dbReference type="NCBI Taxonomy" id="160502"/>
    <lineage>
        <taxon>Eukaryota</taxon>
        <taxon>Fungi</taxon>
        <taxon>Fungi incertae sedis</taxon>
        <taxon>Mucoromycota</taxon>
        <taxon>Glomeromycotina</taxon>
        <taxon>Glomeromycetes</taxon>
        <taxon>Diversisporales</taxon>
        <taxon>Gigasporaceae</taxon>
        <taxon>Racocetra</taxon>
    </lineage>
</organism>
<gene>
    <name evidence="1" type="ORF">RPERSI_LOCUS6872</name>
</gene>
<name>A0ACA9N2T8_9GLOM</name>
<accession>A0ACA9N2T8</accession>
<sequence length="88" mass="10205">MLKPNRKKRKITTAVQSTLSVASDDEIDNTIVYCRLCTQELDELDRIQAQPYPYSKSGNSTGNLVKHLCERHNITSKNYKRYLDDNKQ</sequence>
<dbReference type="EMBL" id="CAJVQC010011204">
    <property type="protein sequence ID" value="CAG8625069.1"/>
    <property type="molecule type" value="Genomic_DNA"/>
</dbReference>
<evidence type="ECO:0000313" key="2">
    <source>
        <dbReference type="Proteomes" id="UP000789920"/>
    </source>
</evidence>
<comment type="caution">
    <text evidence="1">The sequence shown here is derived from an EMBL/GenBank/DDBJ whole genome shotgun (WGS) entry which is preliminary data.</text>
</comment>
<protein>
    <submittedName>
        <fullName evidence="1">28234_t:CDS:1</fullName>
    </submittedName>
</protein>
<reference evidence="1" key="1">
    <citation type="submission" date="2021-06" db="EMBL/GenBank/DDBJ databases">
        <authorList>
            <person name="Kallberg Y."/>
            <person name="Tangrot J."/>
            <person name="Rosling A."/>
        </authorList>
    </citation>
    <scope>NUCLEOTIDE SEQUENCE</scope>
    <source>
        <strain evidence="1">MA461A</strain>
    </source>
</reference>
<dbReference type="Proteomes" id="UP000789920">
    <property type="component" value="Unassembled WGS sequence"/>
</dbReference>
<evidence type="ECO:0000313" key="1">
    <source>
        <dbReference type="EMBL" id="CAG8625069.1"/>
    </source>
</evidence>
<keyword evidence="2" id="KW-1185">Reference proteome</keyword>